<dbReference type="RefSeq" id="WP_328961298.1">
    <property type="nucleotide sequence ID" value="NZ_CP108090.1"/>
</dbReference>
<keyword evidence="4" id="KW-1185">Reference proteome</keyword>
<dbReference type="InterPro" id="IPR001031">
    <property type="entry name" value="Thioesterase"/>
</dbReference>
<keyword evidence="3" id="KW-0378">Hydrolase</keyword>
<sequence length="259" mass="28727">MAAQSRRGPEAKWFRRFGPAYESRALRLFCFHYAGGSAASFRDWQSLLPPYVEVVAVQLPGRENRFAEQPFRDMRPLAEAIADAMAGELNPPYACFGFSMGARVALAVSHLLRERGLPQPSHMFSASSCAPSRGRPVRGWNESDDMLIAYLRELGGTAAEIFDSKELLDMYLPTVRADLTVVGTCPPRSGLPLAVPLRAFTGMDDTEAPPELMRDWYRETSAAFNLTKVSGGHFFDPAGTTEMINQIASDLEFTVRNHM</sequence>
<dbReference type="EMBL" id="CP108090">
    <property type="protein sequence ID" value="WUQ11872.1"/>
    <property type="molecule type" value="Genomic_DNA"/>
</dbReference>
<evidence type="ECO:0000259" key="2">
    <source>
        <dbReference type="Pfam" id="PF00975"/>
    </source>
</evidence>
<feature type="domain" description="Thioesterase" evidence="2">
    <location>
        <begin position="27"/>
        <end position="247"/>
    </location>
</feature>
<dbReference type="SUPFAM" id="SSF53474">
    <property type="entry name" value="alpha/beta-Hydrolases"/>
    <property type="match status" value="1"/>
</dbReference>
<name>A0ABZ1T9E8_STRVG</name>
<dbReference type="Gene3D" id="3.40.50.1820">
    <property type="entry name" value="alpha/beta hydrolase"/>
    <property type="match status" value="1"/>
</dbReference>
<dbReference type="InterPro" id="IPR029058">
    <property type="entry name" value="AB_hydrolase_fold"/>
</dbReference>
<dbReference type="InterPro" id="IPR012223">
    <property type="entry name" value="TEII"/>
</dbReference>
<reference evidence="3" key="1">
    <citation type="submission" date="2022-10" db="EMBL/GenBank/DDBJ databases">
        <title>The complete genomes of actinobacterial strains from the NBC collection.</title>
        <authorList>
            <person name="Joergensen T.S."/>
            <person name="Alvarez Arevalo M."/>
            <person name="Sterndorff E.B."/>
            <person name="Faurdal D."/>
            <person name="Vuksanovic O."/>
            <person name="Mourched A.-S."/>
            <person name="Charusanti P."/>
            <person name="Shaw S."/>
            <person name="Blin K."/>
            <person name="Weber T."/>
        </authorList>
    </citation>
    <scope>NUCLEOTIDE SEQUENCE</scope>
    <source>
        <strain evidence="3">NBC_00248</strain>
    </source>
</reference>
<evidence type="ECO:0000313" key="4">
    <source>
        <dbReference type="Proteomes" id="UP001432039"/>
    </source>
</evidence>
<organism evidence="3 4">
    <name type="scientific">Streptomyces virginiae</name>
    <name type="common">Streptomyces cinnamonensis</name>
    <dbReference type="NCBI Taxonomy" id="1961"/>
    <lineage>
        <taxon>Bacteria</taxon>
        <taxon>Bacillati</taxon>
        <taxon>Actinomycetota</taxon>
        <taxon>Actinomycetes</taxon>
        <taxon>Kitasatosporales</taxon>
        <taxon>Streptomycetaceae</taxon>
        <taxon>Streptomyces</taxon>
    </lineage>
</organism>
<evidence type="ECO:0000256" key="1">
    <source>
        <dbReference type="ARBA" id="ARBA00007169"/>
    </source>
</evidence>
<dbReference type="PANTHER" id="PTHR11487">
    <property type="entry name" value="THIOESTERASE"/>
    <property type="match status" value="1"/>
</dbReference>
<dbReference type="Proteomes" id="UP001432039">
    <property type="component" value="Chromosome"/>
</dbReference>
<comment type="similarity">
    <text evidence="1">Belongs to the thioesterase family.</text>
</comment>
<proteinExistence type="inferred from homology"/>
<dbReference type="GO" id="GO:0016787">
    <property type="term" value="F:hydrolase activity"/>
    <property type="evidence" value="ECO:0007669"/>
    <property type="project" value="UniProtKB-KW"/>
</dbReference>
<protein>
    <submittedName>
        <fullName evidence="3">Alpha/beta fold hydrolase</fullName>
    </submittedName>
</protein>
<evidence type="ECO:0000313" key="3">
    <source>
        <dbReference type="EMBL" id="WUQ11872.1"/>
    </source>
</evidence>
<dbReference type="Pfam" id="PF00975">
    <property type="entry name" value="Thioesterase"/>
    <property type="match status" value="1"/>
</dbReference>
<dbReference type="PANTHER" id="PTHR11487:SF0">
    <property type="entry name" value="S-ACYL FATTY ACID SYNTHASE THIOESTERASE, MEDIUM CHAIN"/>
    <property type="match status" value="1"/>
</dbReference>
<accession>A0ABZ1T9E8</accession>
<gene>
    <name evidence="3" type="ORF">OG517_10720</name>
</gene>